<dbReference type="Gene3D" id="1.10.10.10">
    <property type="entry name" value="Winged helix-like DNA-binding domain superfamily/Winged helix DNA-binding domain"/>
    <property type="match status" value="1"/>
</dbReference>
<dbReference type="InterPro" id="IPR039422">
    <property type="entry name" value="MarR/SlyA-like"/>
</dbReference>
<protein>
    <submittedName>
        <fullName evidence="2">MarR family transcriptional regulator</fullName>
    </submittedName>
</protein>
<dbReference type="Pfam" id="PF12802">
    <property type="entry name" value="MarR_2"/>
    <property type="match status" value="1"/>
</dbReference>
<dbReference type="InterPro" id="IPR036388">
    <property type="entry name" value="WH-like_DNA-bd_sf"/>
</dbReference>
<dbReference type="Proteomes" id="UP000241447">
    <property type="component" value="Chromosome"/>
</dbReference>
<feature type="domain" description="HTH marR-type" evidence="1">
    <location>
        <begin position="103"/>
        <end position="147"/>
    </location>
</feature>
<dbReference type="EMBL" id="CP028475">
    <property type="protein sequence ID" value="AVW91543.1"/>
    <property type="molecule type" value="Genomic_DNA"/>
</dbReference>
<gene>
    <name evidence="2" type="ORF">DA792_11000</name>
</gene>
<evidence type="ECO:0000313" key="2">
    <source>
        <dbReference type="EMBL" id="AVW91543.1"/>
    </source>
</evidence>
<organism evidence="2 3">
    <name type="scientific">Celeribacter baekdonensis</name>
    <dbReference type="NCBI Taxonomy" id="875171"/>
    <lineage>
        <taxon>Bacteria</taxon>
        <taxon>Pseudomonadati</taxon>
        <taxon>Pseudomonadota</taxon>
        <taxon>Alphaproteobacteria</taxon>
        <taxon>Rhodobacterales</taxon>
        <taxon>Roseobacteraceae</taxon>
        <taxon>Celeribacter</taxon>
    </lineage>
</organism>
<evidence type="ECO:0000313" key="3">
    <source>
        <dbReference type="Proteomes" id="UP000241447"/>
    </source>
</evidence>
<proteinExistence type="predicted"/>
<dbReference type="AlphaFoldDB" id="A0A2R4M307"/>
<accession>A0A2R4M307</accession>
<name>A0A2R4M307_9RHOB</name>
<dbReference type="PRINTS" id="PR00598">
    <property type="entry name" value="HTHMARR"/>
</dbReference>
<dbReference type="PANTHER" id="PTHR33164:SF57">
    <property type="entry name" value="MARR-FAMILY TRANSCRIPTIONAL REGULATOR"/>
    <property type="match status" value="1"/>
</dbReference>
<sequence>MSPRITETAETAETAMTDVSKLRAFDPRIHAGIPQFLEGKGFSPEASEALLELDMALFQWRRMAEKGEFKGKVLEGVTETLEPALLQGLLSIAQLSAGIGRPDPVQPTIGMVAEVMAVDPSRASRIVSELVSRGFVERRAAQEDARRSVLAVTPKSRKFLGEFTLSKWRILSEVFAGWEGEDIATFSRLFARYVSGILAVVSEAKDVPSEAVKP</sequence>
<evidence type="ECO:0000259" key="1">
    <source>
        <dbReference type="Pfam" id="PF12802"/>
    </source>
</evidence>
<dbReference type="InterPro" id="IPR000835">
    <property type="entry name" value="HTH_MarR-typ"/>
</dbReference>
<dbReference type="InterPro" id="IPR036390">
    <property type="entry name" value="WH_DNA-bd_sf"/>
</dbReference>
<dbReference type="SUPFAM" id="SSF46785">
    <property type="entry name" value="Winged helix' DNA-binding domain"/>
    <property type="match status" value="1"/>
</dbReference>
<reference evidence="2 3" key="1">
    <citation type="submission" date="2018-03" db="EMBL/GenBank/DDBJ databases">
        <title>The Complete Genome of Celeribacter baekdonensis strain LH4, a Thiosulfate-Oxidizing Alphaproteobacterium Isolated from Gulf of Mexico Continental Slope Sediments.</title>
        <authorList>
            <person name="Flood B.E."/>
            <person name="Bailey J.V."/>
            <person name="Leprich D."/>
        </authorList>
    </citation>
    <scope>NUCLEOTIDE SEQUENCE [LARGE SCALE GENOMIC DNA]</scope>
    <source>
        <strain evidence="2 3">LH4</strain>
    </source>
</reference>
<dbReference type="PANTHER" id="PTHR33164">
    <property type="entry name" value="TRANSCRIPTIONAL REGULATOR, MARR FAMILY"/>
    <property type="match status" value="1"/>
</dbReference>
<dbReference type="GO" id="GO:0006950">
    <property type="term" value="P:response to stress"/>
    <property type="evidence" value="ECO:0007669"/>
    <property type="project" value="TreeGrafter"/>
</dbReference>
<dbReference type="GO" id="GO:0003700">
    <property type="term" value="F:DNA-binding transcription factor activity"/>
    <property type="evidence" value="ECO:0007669"/>
    <property type="project" value="InterPro"/>
</dbReference>
<dbReference type="KEGG" id="cbak:DA792_11000"/>